<dbReference type="SUPFAM" id="SSF52540">
    <property type="entry name" value="P-loop containing nucleoside triphosphate hydrolases"/>
    <property type="match status" value="1"/>
</dbReference>
<dbReference type="PANTHER" id="PTHR32114">
    <property type="entry name" value="ABC TRANSPORTER ABCH.3"/>
    <property type="match status" value="1"/>
</dbReference>
<name>A0A0C2W3E7_9BACL</name>
<dbReference type="OrthoDB" id="9795626at2"/>
<evidence type="ECO:0000256" key="3">
    <source>
        <dbReference type="ARBA" id="ARBA00013368"/>
    </source>
</evidence>
<dbReference type="Pfam" id="PF13558">
    <property type="entry name" value="SbcC_Walker_B"/>
    <property type="match status" value="1"/>
</dbReference>
<reference evidence="6 7" key="1">
    <citation type="submission" date="2015-01" db="EMBL/GenBank/DDBJ databases">
        <title>Genome sequence of Jeotgalibacillus alimentarius.</title>
        <authorList>
            <person name="Goh K.M."/>
            <person name="Chan K.-G."/>
            <person name="Yaakop A.S."/>
            <person name="Ee R."/>
            <person name="Gan H.M."/>
            <person name="Chan C.S."/>
        </authorList>
    </citation>
    <scope>NUCLEOTIDE SEQUENCE [LARGE SCALE GENOMIC DNA]</scope>
    <source>
        <strain evidence="6 7">YKJ-13</strain>
    </source>
</reference>
<accession>A0A0C2W3E7</accession>
<dbReference type="RefSeq" id="WP_041122498.1">
    <property type="nucleotide sequence ID" value="NZ_JXRQ01000017.1"/>
</dbReference>
<comment type="similarity">
    <text evidence="1">Belongs to the SMC family. SbcC subfamily.</text>
</comment>
<dbReference type="Proteomes" id="UP000031950">
    <property type="component" value="Unassembled WGS sequence"/>
</dbReference>
<dbReference type="EMBL" id="JXRQ01000017">
    <property type="protein sequence ID" value="KIL50583.1"/>
    <property type="molecule type" value="Genomic_DNA"/>
</dbReference>
<evidence type="ECO:0000256" key="2">
    <source>
        <dbReference type="ARBA" id="ARBA00011322"/>
    </source>
</evidence>
<protein>
    <recommendedName>
        <fullName evidence="3">Nuclease SbcCD subunit C</fullName>
    </recommendedName>
</protein>
<dbReference type="STRING" id="135826.KP77_19580"/>
<comment type="caution">
    <text evidence="6">The sequence shown here is derived from an EMBL/GenBank/DDBJ whole genome shotgun (WGS) entry which is preliminary data.</text>
</comment>
<proteinExistence type="inferred from homology"/>
<evidence type="ECO:0000259" key="5">
    <source>
        <dbReference type="Pfam" id="PF13476"/>
    </source>
</evidence>
<dbReference type="GO" id="GO:0016887">
    <property type="term" value="F:ATP hydrolysis activity"/>
    <property type="evidence" value="ECO:0007669"/>
    <property type="project" value="InterPro"/>
</dbReference>
<dbReference type="InterPro" id="IPR027417">
    <property type="entry name" value="P-loop_NTPase"/>
</dbReference>
<feature type="coiled-coil region" evidence="4">
    <location>
        <begin position="465"/>
        <end position="496"/>
    </location>
</feature>
<evidence type="ECO:0000313" key="6">
    <source>
        <dbReference type="EMBL" id="KIL50583.1"/>
    </source>
</evidence>
<comment type="subunit">
    <text evidence="2">Heterodimer of SbcC and SbcD.</text>
</comment>
<gene>
    <name evidence="6" type="ORF">KP77_19580</name>
</gene>
<keyword evidence="4" id="KW-0175">Coiled coil</keyword>
<dbReference type="Pfam" id="PF13476">
    <property type="entry name" value="AAA_23"/>
    <property type="match status" value="1"/>
</dbReference>
<evidence type="ECO:0000313" key="7">
    <source>
        <dbReference type="Proteomes" id="UP000031950"/>
    </source>
</evidence>
<dbReference type="PANTHER" id="PTHR32114:SF2">
    <property type="entry name" value="ABC TRANSPORTER ABCH.3"/>
    <property type="match status" value="1"/>
</dbReference>
<dbReference type="AlphaFoldDB" id="A0A0C2W3E7"/>
<organism evidence="6 7">
    <name type="scientific">Jeotgalibacillus alimentarius</name>
    <dbReference type="NCBI Taxonomy" id="135826"/>
    <lineage>
        <taxon>Bacteria</taxon>
        <taxon>Bacillati</taxon>
        <taxon>Bacillota</taxon>
        <taxon>Bacilli</taxon>
        <taxon>Bacillales</taxon>
        <taxon>Caryophanaceae</taxon>
        <taxon>Jeotgalibacillus</taxon>
    </lineage>
</organism>
<evidence type="ECO:0000256" key="4">
    <source>
        <dbReference type="SAM" id="Coils"/>
    </source>
</evidence>
<keyword evidence="7" id="KW-1185">Reference proteome</keyword>
<dbReference type="GO" id="GO:0006302">
    <property type="term" value="P:double-strand break repair"/>
    <property type="evidence" value="ECO:0007669"/>
    <property type="project" value="InterPro"/>
</dbReference>
<dbReference type="PATRIC" id="fig|135826.4.peg.1953"/>
<feature type="coiled-coil region" evidence="4">
    <location>
        <begin position="680"/>
        <end position="742"/>
    </location>
</feature>
<feature type="domain" description="Rad50/SbcC-type AAA" evidence="5">
    <location>
        <begin position="5"/>
        <end position="204"/>
    </location>
</feature>
<feature type="coiled-coil region" evidence="4">
    <location>
        <begin position="240"/>
        <end position="318"/>
    </location>
</feature>
<dbReference type="InterPro" id="IPR038729">
    <property type="entry name" value="Rad50/SbcC_AAA"/>
</dbReference>
<feature type="coiled-coil region" evidence="4">
    <location>
        <begin position="342"/>
        <end position="441"/>
    </location>
</feature>
<sequence>MRPLKLVMHAFGPYAGIETIDFSELGSKTMFVISGKTGAGKTTIFDAIAFALYGKTSGEERSAQDLRSDFAEESLQTSVDFTFLLKGRTYRILRSPIQQKKKSRGEGYTTINAKAEFYERIDGEEQLIASNISETEDQVNRLMQLDFHQFKQILMIPQGEFRTLLTSDSTDKERILQKLFHTESYRYFQEYLKTKSKELRSDVERFSHERGRLYESIDPLDHEELEEALNQENIHAQKIHSLAKNLVATQNEKLNNLKNKITKQREEYKNVLIKIENALYIERTFKEYNQAVSDLKELDNHKEEIAKCKSDISIAKDAEVIWPYFQEISYKKEELARRIQFKDKTDKELSEMNKKRDQYEQSLQVLLKQKPEIEAKEKKVSELESFKAKAESYQLKSKELTNLASDGVREKEKLDKLKNELSENEDKIEKLLKEQQNWLEAQRTFSENKVKLHHVKTIINLFKKLNQYKTTEQQLKADLIQKEKNYSEAVENQKKEQLALDQALHEQSANFAIELSKQLTHDEPCPVCGSKHHPAPAVTGGDLKADPVVHHKNLQSLHSELIRLESACDYLKQKMEGIRTDIDGVSQDIQASEAFHDQKSLEDYQSSENQLENQQLLLSKKLNAGEPSAGREAFEQERSVIKKHIESAEVIVQKKRDDYISCRSQVTQLKSEIPEKYFNVSVLQEEIALLQESIRQYSNQMSEAEKKYYDAENESSALTERLKSAANEVTGAQVALDHAKQQFNTALENSGFSQPEDLKAARLEPQKLAGLENRVSQYEKKKYSLKEYMEKLSNDLKGVSKPDISIYHAEKEKIENDIAGFEEKVSTLSGFVHHHEQILLQLEQNISASEEIEKRYKLTGFLSEMANGQNELKLTFERFVLAYYLEDILIIANERLLKMTSGRYELHRKEDRSKGNKQGGLELLVMDHYTGQQRHVKTLSGGEAFKSSLALALGLADVVQSYAGGVSLETMFIDEGFGTLDPESLDQAIESLMDIQAGGRLVGVISHVPELKERIDARLEVFSSKGGSSTRFILE</sequence>
<dbReference type="Gene3D" id="3.40.50.300">
    <property type="entry name" value="P-loop containing nucleotide triphosphate hydrolases"/>
    <property type="match status" value="2"/>
</dbReference>
<evidence type="ECO:0000256" key="1">
    <source>
        <dbReference type="ARBA" id="ARBA00006930"/>
    </source>
</evidence>